<evidence type="ECO:0000313" key="2">
    <source>
        <dbReference type="EMBL" id="EIE99310.1"/>
    </source>
</evidence>
<dbReference type="AlphaFoldDB" id="I1D2Y6"/>
<dbReference type="Proteomes" id="UP000005087">
    <property type="component" value="Chromosome"/>
</dbReference>
<dbReference type="EMBL" id="CM001484">
    <property type="protein sequence ID" value="EIE99310.1"/>
    <property type="molecule type" value="Genomic_DNA"/>
</dbReference>
<evidence type="ECO:0000313" key="3">
    <source>
        <dbReference type="Proteomes" id="UP000005087"/>
    </source>
</evidence>
<feature type="chain" id="PRO_5003638275" evidence="1">
    <location>
        <begin position="33"/>
        <end position="124"/>
    </location>
</feature>
<dbReference type="RefSeq" id="WP_005464798.1">
    <property type="nucleotide sequence ID" value="NZ_CM001484.1"/>
</dbReference>
<proteinExistence type="predicted"/>
<dbReference type="STRING" id="928724.SacglDRAFT_02417"/>
<keyword evidence="3" id="KW-1185">Reference proteome</keyword>
<organism evidence="2 3">
    <name type="scientific">Saccharomonospora glauca K62</name>
    <dbReference type="NCBI Taxonomy" id="928724"/>
    <lineage>
        <taxon>Bacteria</taxon>
        <taxon>Bacillati</taxon>
        <taxon>Actinomycetota</taxon>
        <taxon>Actinomycetes</taxon>
        <taxon>Pseudonocardiales</taxon>
        <taxon>Pseudonocardiaceae</taxon>
        <taxon>Saccharomonospora</taxon>
    </lineage>
</organism>
<keyword evidence="1" id="KW-0732">Signal</keyword>
<dbReference type="HOGENOM" id="CLU_2002259_0_0_11"/>
<evidence type="ECO:0000256" key="1">
    <source>
        <dbReference type="SAM" id="SignalP"/>
    </source>
</evidence>
<reference evidence="2 3" key="1">
    <citation type="submission" date="2011-09" db="EMBL/GenBank/DDBJ databases">
        <authorList>
            <consortium name="US DOE Joint Genome Institute (JGI-PGF)"/>
            <person name="Lucas S."/>
            <person name="Han J."/>
            <person name="Lapidus A."/>
            <person name="Cheng J.-F."/>
            <person name="Goodwin L."/>
            <person name="Pitluck S."/>
            <person name="Peters L."/>
            <person name="Land M.L."/>
            <person name="Hauser L."/>
            <person name="Brambilla E."/>
            <person name="Klenk H.-P."/>
            <person name="Woyke T.J."/>
        </authorList>
    </citation>
    <scope>NUCLEOTIDE SEQUENCE [LARGE SCALE GENOMIC DNA]</scope>
    <source>
        <strain evidence="2 3">K62</strain>
    </source>
</reference>
<name>I1D2Y6_9PSEU</name>
<gene>
    <name evidence="2" type="ORF">SacglDRAFT_02417</name>
</gene>
<protein>
    <submittedName>
        <fullName evidence="2">Uncharacterized protein</fullName>
    </submittedName>
</protein>
<reference evidence="3" key="2">
    <citation type="submission" date="2012-01" db="EMBL/GenBank/DDBJ databases">
        <title>Noncontiguous Finished sequence of chromosome of Saccharomonospora glauca K62.</title>
        <authorList>
            <consortium name="US DOE Joint Genome Institute"/>
            <person name="Lucas S."/>
            <person name="Han J."/>
            <person name="Lapidus A."/>
            <person name="Cheng J.-F."/>
            <person name="Goodwin L."/>
            <person name="Pitluck S."/>
            <person name="Peters L."/>
            <person name="Mikhailova N."/>
            <person name="Held B."/>
            <person name="Detter J.C."/>
            <person name="Han C."/>
            <person name="Tapia R."/>
            <person name="Land M."/>
            <person name="Hauser L."/>
            <person name="Kyrpides N."/>
            <person name="Ivanova N."/>
            <person name="Pagani I."/>
            <person name="Brambilla E.-M."/>
            <person name="Klenk H.-P."/>
            <person name="Woyke T."/>
        </authorList>
    </citation>
    <scope>NUCLEOTIDE SEQUENCE [LARGE SCALE GENOMIC DNA]</scope>
    <source>
        <strain evidence="3">K62</strain>
    </source>
</reference>
<accession>I1D2Y6</accession>
<sequence length="124" mass="12360">MARKLGRTLVTSGVAAALAMGLAGVSAGVAQAATPGKITVCHGPGFVLTVKFPERGLSITPPVVPDPNPGGDNGGVICTNSQVGGDRNERIDVYADGKFIGSAIYNGLRGAEVRGIAGPGFVVS</sequence>
<feature type="signal peptide" evidence="1">
    <location>
        <begin position="1"/>
        <end position="32"/>
    </location>
</feature>
<dbReference type="OrthoDB" id="3697843at2"/>